<evidence type="ECO:0000256" key="3">
    <source>
        <dbReference type="ARBA" id="ARBA00022806"/>
    </source>
</evidence>
<dbReference type="InterPro" id="IPR014001">
    <property type="entry name" value="Helicase_ATP-bd"/>
</dbReference>
<dbReference type="GO" id="GO:0005524">
    <property type="term" value="F:ATP binding"/>
    <property type="evidence" value="ECO:0007669"/>
    <property type="project" value="UniProtKB-UniRule"/>
</dbReference>
<comment type="similarity">
    <text evidence="6">Belongs to the DEAD box helicase family.</text>
</comment>
<feature type="compositionally biased region" description="Basic and acidic residues" evidence="8">
    <location>
        <begin position="91"/>
        <end position="128"/>
    </location>
</feature>
<sequence>MVLIPVTLQSRTSSAGGTMDGFSLNISASSSARKPAKKKNSFRAKQQAKRAKAKAKKTGDAPTKPQSSGHSQPRGAGNDRNQQKPATFKPKVKDESVKVEAVAGKEDVEVEPKGEVEEEAVPVKHKEPAEEDSDKEQEADEKQEEAKVESKASGDEKEETEEPTQKQKTFGTRRNPNKEGYSVEKFTQPRVQIDNVLSKPLTSSSSEKIFAANTFESMNMAERLVGVLKKDAESGGFGFARPTNVQVQTIPSVLKGNDILVKSETGSGKTLSYLLPIVQKLQAVSPRIQRQDGCMALVLAPTRELCTQILETANKLIQPFVFLVPGAIIGGEKKKAEKARLRKGITILIATPGRLADHLTNTQSFNYSRLQFLVLDEADRLLDMGFEKQITQILSILDGKKSTQKRQNILVSATINSGVQQLAKMSLSNPVLIDADAVTSGEEAATEIQATNQEKFSTPHQLMQHFMLVPAKARLCALTCFLREELRHAPRDKKGTGPGKCKIVVFLSTCDAVDFHYALFRKCAWPSGKGSTEEADASEENVVASLFGSQGPVFRLHGNIPQQERVTTFKSFCSSSSGVLLCTDVAARGLNLPTVKWIVQYDPPTEARDYVHRVGRTARSGNQGSSLLFLMPSESEYLNYLSKQGLKLNALSLEKTIARVGKHGGFLTTSRKKLLHEVVQGDLQFLYEQTLLADKELFELACQAFHSFVRSYATHSSDTRQIFHVRSLHFGHVAKSFALREPPASAKLRDTGRNAKKGTLQKRKERDDKQQAVVAKKQKRVREEKRRYAQNVSEFAD</sequence>
<dbReference type="GO" id="GO:0003724">
    <property type="term" value="F:RNA helicase activity"/>
    <property type="evidence" value="ECO:0007669"/>
    <property type="project" value="UniProtKB-EC"/>
</dbReference>
<dbReference type="AlphaFoldDB" id="A0A9W6Y4W1"/>
<dbReference type="SMART" id="SM00487">
    <property type="entry name" value="DEXDc"/>
    <property type="match status" value="1"/>
</dbReference>
<feature type="compositionally biased region" description="Basic residues" evidence="8">
    <location>
        <begin position="34"/>
        <end position="56"/>
    </location>
</feature>
<organism evidence="11 12">
    <name type="scientific">Phytophthora fragariaefolia</name>
    <dbReference type="NCBI Taxonomy" id="1490495"/>
    <lineage>
        <taxon>Eukaryota</taxon>
        <taxon>Sar</taxon>
        <taxon>Stramenopiles</taxon>
        <taxon>Oomycota</taxon>
        <taxon>Peronosporomycetes</taxon>
        <taxon>Peronosporales</taxon>
        <taxon>Peronosporaceae</taxon>
        <taxon>Phytophthora</taxon>
    </lineage>
</organism>
<dbReference type="PANTHER" id="PTHR24031">
    <property type="entry name" value="RNA HELICASE"/>
    <property type="match status" value="1"/>
</dbReference>
<evidence type="ECO:0000259" key="9">
    <source>
        <dbReference type="PROSITE" id="PS51192"/>
    </source>
</evidence>
<feature type="domain" description="Helicase C-terminal" evidence="10">
    <location>
        <begin position="474"/>
        <end position="661"/>
    </location>
</feature>
<dbReference type="GO" id="GO:0003723">
    <property type="term" value="F:RNA binding"/>
    <property type="evidence" value="ECO:0007669"/>
    <property type="project" value="UniProtKB-UniRule"/>
</dbReference>
<dbReference type="InterPro" id="IPR000629">
    <property type="entry name" value="RNA-helicase_DEAD-box_CS"/>
</dbReference>
<feature type="region of interest" description="Disordered" evidence="8">
    <location>
        <begin position="747"/>
        <end position="797"/>
    </location>
</feature>
<dbReference type="EMBL" id="BSXT01003088">
    <property type="protein sequence ID" value="GMF52437.1"/>
    <property type="molecule type" value="Genomic_DNA"/>
</dbReference>
<evidence type="ECO:0000256" key="2">
    <source>
        <dbReference type="ARBA" id="ARBA00022801"/>
    </source>
</evidence>
<gene>
    <name evidence="11" type="ORF">Pfra01_002147100</name>
</gene>
<dbReference type="InterPro" id="IPR011545">
    <property type="entry name" value="DEAD/DEAH_box_helicase_dom"/>
</dbReference>
<dbReference type="Proteomes" id="UP001165121">
    <property type="component" value="Unassembled WGS sequence"/>
</dbReference>
<keyword evidence="4 6" id="KW-0067">ATP-binding</keyword>
<keyword evidence="2 6" id="KW-0378">Hydrolase</keyword>
<keyword evidence="5 7" id="KW-0694">RNA-binding</keyword>
<keyword evidence="3 6" id="KW-0347">Helicase</keyword>
<comment type="domain">
    <text evidence="7">The Q motif is unique to and characteristic of the DEAD box family of RNA helicases and controls ATP binding and hydrolysis.</text>
</comment>
<dbReference type="SMART" id="SM01178">
    <property type="entry name" value="DUF4217"/>
    <property type="match status" value="1"/>
</dbReference>
<evidence type="ECO:0000313" key="12">
    <source>
        <dbReference type="Proteomes" id="UP001165121"/>
    </source>
</evidence>
<dbReference type="CDD" id="cd17949">
    <property type="entry name" value="DEADc_DDX31"/>
    <property type="match status" value="1"/>
</dbReference>
<dbReference type="Pfam" id="PF13959">
    <property type="entry name" value="CTE_SPB4"/>
    <property type="match status" value="1"/>
</dbReference>
<comment type="caution">
    <text evidence="11">The sequence shown here is derived from an EMBL/GenBank/DDBJ whole genome shotgun (WGS) entry which is preliminary data.</text>
</comment>
<dbReference type="InterPro" id="IPR027417">
    <property type="entry name" value="P-loop_NTPase"/>
</dbReference>
<evidence type="ECO:0000313" key="11">
    <source>
        <dbReference type="EMBL" id="GMF52437.1"/>
    </source>
</evidence>
<dbReference type="Pfam" id="PF00271">
    <property type="entry name" value="Helicase_C"/>
    <property type="match status" value="1"/>
</dbReference>
<feature type="compositionally biased region" description="Acidic residues" evidence="8">
    <location>
        <begin position="129"/>
        <end position="143"/>
    </location>
</feature>
<comment type="catalytic activity">
    <reaction evidence="7">
        <text>ATP + H2O = ADP + phosphate + H(+)</text>
        <dbReference type="Rhea" id="RHEA:13065"/>
        <dbReference type="ChEBI" id="CHEBI:15377"/>
        <dbReference type="ChEBI" id="CHEBI:15378"/>
        <dbReference type="ChEBI" id="CHEBI:30616"/>
        <dbReference type="ChEBI" id="CHEBI:43474"/>
        <dbReference type="ChEBI" id="CHEBI:456216"/>
        <dbReference type="EC" id="3.6.4.13"/>
    </reaction>
</comment>
<evidence type="ECO:0000256" key="4">
    <source>
        <dbReference type="ARBA" id="ARBA00022840"/>
    </source>
</evidence>
<dbReference type="GO" id="GO:0016787">
    <property type="term" value="F:hydrolase activity"/>
    <property type="evidence" value="ECO:0007669"/>
    <property type="project" value="UniProtKB-KW"/>
</dbReference>
<dbReference type="EC" id="3.6.4.13" evidence="7"/>
<feature type="region of interest" description="Disordered" evidence="8">
    <location>
        <begin position="1"/>
        <end position="186"/>
    </location>
</feature>
<accession>A0A9W6Y4W1</accession>
<keyword evidence="1 6" id="KW-0547">Nucleotide-binding</keyword>
<dbReference type="CDD" id="cd18787">
    <property type="entry name" value="SF2_C_DEAD"/>
    <property type="match status" value="1"/>
</dbReference>
<feature type="compositionally biased region" description="Basic and acidic residues" evidence="8">
    <location>
        <begin position="144"/>
        <end position="155"/>
    </location>
</feature>
<evidence type="ECO:0000256" key="8">
    <source>
        <dbReference type="SAM" id="MobiDB-lite"/>
    </source>
</evidence>
<evidence type="ECO:0000256" key="1">
    <source>
        <dbReference type="ARBA" id="ARBA00022741"/>
    </source>
</evidence>
<proteinExistence type="inferred from homology"/>
<dbReference type="Pfam" id="PF00270">
    <property type="entry name" value="DEAD"/>
    <property type="match status" value="1"/>
</dbReference>
<comment type="function">
    <text evidence="7">RNA helicase.</text>
</comment>
<keyword evidence="12" id="KW-1185">Reference proteome</keyword>
<dbReference type="PROSITE" id="PS51192">
    <property type="entry name" value="HELICASE_ATP_BIND_1"/>
    <property type="match status" value="1"/>
</dbReference>
<protein>
    <recommendedName>
        <fullName evidence="7">ATP-dependent RNA helicase</fullName>
        <ecNumber evidence="7">3.6.4.13</ecNumber>
    </recommendedName>
</protein>
<evidence type="ECO:0000256" key="7">
    <source>
        <dbReference type="RuleBase" id="RU365068"/>
    </source>
</evidence>
<feature type="compositionally biased region" description="Polar residues" evidence="8">
    <location>
        <begin position="7"/>
        <end position="16"/>
    </location>
</feature>
<dbReference type="PROSITE" id="PS51194">
    <property type="entry name" value="HELICASE_CTER"/>
    <property type="match status" value="1"/>
</dbReference>
<name>A0A9W6Y4W1_9STRA</name>
<dbReference type="SMART" id="SM00490">
    <property type="entry name" value="HELICc"/>
    <property type="match status" value="1"/>
</dbReference>
<dbReference type="PROSITE" id="PS00039">
    <property type="entry name" value="DEAD_ATP_HELICASE"/>
    <property type="match status" value="1"/>
</dbReference>
<dbReference type="InterPro" id="IPR025313">
    <property type="entry name" value="SPB4-like_CTE"/>
</dbReference>
<evidence type="ECO:0000256" key="6">
    <source>
        <dbReference type="RuleBase" id="RU000492"/>
    </source>
</evidence>
<feature type="domain" description="Helicase ATP-binding" evidence="9">
    <location>
        <begin position="250"/>
        <end position="433"/>
    </location>
</feature>
<evidence type="ECO:0000256" key="5">
    <source>
        <dbReference type="ARBA" id="ARBA00022884"/>
    </source>
</evidence>
<evidence type="ECO:0000259" key="10">
    <source>
        <dbReference type="PROSITE" id="PS51194"/>
    </source>
</evidence>
<dbReference type="Gene3D" id="3.40.50.300">
    <property type="entry name" value="P-loop containing nucleotide triphosphate hydrolases"/>
    <property type="match status" value="2"/>
</dbReference>
<dbReference type="InterPro" id="IPR001650">
    <property type="entry name" value="Helicase_C-like"/>
</dbReference>
<dbReference type="SUPFAM" id="SSF52540">
    <property type="entry name" value="P-loop containing nucleoside triphosphate hydrolases"/>
    <property type="match status" value="2"/>
</dbReference>
<reference evidence="11" key="1">
    <citation type="submission" date="2023-04" db="EMBL/GenBank/DDBJ databases">
        <title>Phytophthora fragariaefolia NBRC 109709.</title>
        <authorList>
            <person name="Ichikawa N."/>
            <person name="Sato H."/>
            <person name="Tonouchi N."/>
        </authorList>
    </citation>
    <scope>NUCLEOTIDE SEQUENCE</scope>
    <source>
        <strain evidence="11">NBRC 109709</strain>
    </source>
</reference>
<dbReference type="OrthoDB" id="422663at2759"/>